<evidence type="ECO:0000256" key="1">
    <source>
        <dbReference type="ARBA" id="ARBA00022670"/>
    </source>
</evidence>
<keyword evidence="9" id="KW-1185">Reference proteome</keyword>
<evidence type="ECO:0000313" key="9">
    <source>
        <dbReference type="Proteomes" id="UP000001732"/>
    </source>
</evidence>
<dbReference type="InterPro" id="IPR036005">
    <property type="entry name" value="Creatinase/aminopeptidase-like"/>
</dbReference>
<dbReference type="InterPro" id="IPR050659">
    <property type="entry name" value="Peptidase_M24B"/>
</dbReference>
<evidence type="ECO:0000256" key="3">
    <source>
        <dbReference type="ARBA" id="ARBA00022801"/>
    </source>
</evidence>
<evidence type="ECO:0000256" key="4">
    <source>
        <dbReference type="ARBA" id="ARBA00023049"/>
    </source>
</evidence>
<dbReference type="EMBL" id="CP001145">
    <property type="protein sequence ID" value="ACI18117.1"/>
    <property type="molecule type" value="Genomic_DNA"/>
</dbReference>
<accession>B5Y692</accession>
<feature type="domain" description="Peptidase M24" evidence="6">
    <location>
        <begin position="141"/>
        <end position="344"/>
    </location>
</feature>
<dbReference type="GO" id="GO:0102009">
    <property type="term" value="F:proline dipeptidase activity"/>
    <property type="evidence" value="ECO:0007669"/>
    <property type="project" value="UniProtKB-EC"/>
</dbReference>
<gene>
    <name evidence="8" type="primary">pepQ</name>
    <name evidence="8" type="ordered locus">COPRO5265_1514</name>
</gene>
<evidence type="ECO:0000259" key="6">
    <source>
        <dbReference type="Pfam" id="PF00557"/>
    </source>
</evidence>
<dbReference type="PANTHER" id="PTHR46112:SF3">
    <property type="entry name" value="AMINOPEPTIDASE YPDF"/>
    <property type="match status" value="1"/>
</dbReference>
<dbReference type="eggNOG" id="COG0006">
    <property type="taxonomic scope" value="Bacteria"/>
</dbReference>
<dbReference type="STRING" id="309798.COPRO5265_1514"/>
<evidence type="ECO:0000256" key="5">
    <source>
        <dbReference type="RuleBase" id="RU000590"/>
    </source>
</evidence>
<dbReference type="HOGENOM" id="CLU_017266_4_1_9"/>
<dbReference type="GO" id="GO:0006508">
    <property type="term" value="P:proteolysis"/>
    <property type="evidence" value="ECO:0007669"/>
    <property type="project" value="UniProtKB-KW"/>
</dbReference>
<proteinExistence type="inferred from homology"/>
<dbReference type="GO" id="GO:0008237">
    <property type="term" value="F:metallopeptidase activity"/>
    <property type="evidence" value="ECO:0007669"/>
    <property type="project" value="UniProtKB-KW"/>
</dbReference>
<feature type="domain" description="Creatinase N-terminal" evidence="7">
    <location>
        <begin position="5"/>
        <end position="133"/>
    </location>
</feature>
<sequence length="361" mass="40657">MNQKRLEKVLEGMTQAGLSQMIISDPTNIFYLTGKWINPGERMLVLLIRSEQIPTLFVNELFPIREKLGLDVVTYNDSQDPIALLLPHIAPDKPLGVDKNWPARFLIELMHQSPIPIKDFVDISSIVDSVRAIKDDMEQQLMREASHINDQAMERVLHLIPNLHTEKKVSRLLLDIYEELGADGYSFEPIIAYGPNGADPHHESDSTTSLKEGDSVIIDIGCRKNFYCSDMTRTVFYKKADDLQRKIYNIVLEANLKAIETVKPGVRFCDIDAAARNHIENFGFGGYFTHRTGHSIGLDVHETGDVSSVNTDIVQEGMIFSIEPGIYLPGKFGVRIEDLVLVTPTGCEVLNHFPKELQIVD</sequence>
<keyword evidence="2 5" id="KW-0479">Metal-binding</keyword>
<dbReference type="Gene3D" id="3.90.230.10">
    <property type="entry name" value="Creatinase/methionine aminopeptidase superfamily"/>
    <property type="match status" value="1"/>
</dbReference>
<dbReference type="CDD" id="cd01092">
    <property type="entry name" value="APP-like"/>
    <property type="match status" value="1"/>
</dbReference>
<dbReference type="OrthoDB" id="9806388at2"/>
<dbReference type="InterPro" id="IPR000587">
    <property type="entry name" value="Creatinase_N"/>
</dbReference>
<dbReference type="InterPro" id="IPR029149">
    <property type="entry name" value="Creatin/AminoP/Spt16_N"/>
</dbReference>
<keyword evidence="1" id="KW-0645">Protease</keyword>
<dbReference type="Pfam" id="PF01321">
    <property type="entry name" value="Creatinase_N"/>
    <property type="match status" value="1"/>
</dbReference>
<evidence type="ECO:0000313" key="8">
    <source>
        <dbReference type="EMBL" id="ACI18117.1"/>
    </source>
</evidence>
<dbReference type="SUPFAM" id="SSF53092">
    <property type="entry name" value="Creatinase/prolidase N-terminal domain"/>
    <property type="match status" value="1"/>
</dbReference>
<reference evidence="8 9" key="2">
    <citation type="journal article" date="2014" name="Genome Announc.">
        <title>Complete Genome Sequence of Coprothermobacter proteolyticus DSM 5265.</title>
        <authorList>
            <person name="Alexiev A."/>
            <person name="Coil D.A."/>
            <person name="Badger J.H."/>
            <person name="Enticknap J."/>
            <person name="Ward N."/>
            <person name="Robb F.T."/>
            <person name="Eisen J.A."/>
        </authorList>
    </citation>
    <scope>NUCLEOTIDE SEQUENCE [LARGE SCALE GENOMIC DNA]</scope>
    <source>
        <strain evidence="9">ATCC 35245 / DSM 5265 / OCM 4 / BT</strain>
    </source>
</reference>
<dbReference type="EC" id="3.4.13.9" evidence="8"/>
<dbReference type="InterPro" id="IPR001131">
    <property type="entry name" value="Peptidase_M24B_aminopep-P_CS"/>
</dbReference>
<dbReference type="PROSITE" id="PS00491">
    <property type="entry name" value="PROLINE_PEPTIDASE"/>
    <property type="match status" value="1"/>
</dbReference>
<evidence type="ECO:0000256" key="2">
    <source>
        <dbReference type="ARBA" id="ARBA00022723"/>
    </source>
</evidence>
<dbReference type="AlphaFoldDB" id="B5Y692"/>
<keyword evidence="8" id="KW-0224">Dipeptidase</keyword>
<dbReference type="InterPro" id="IPR000994">
    <property type="entry name" value="Pept_M24"/>
</dbReference>
<dbReference type="GO" id="GO:0046872">
    <property type="term" value="F:metal ion binding"/>
    <property type="evidence" value="ECO:0007669"/>
    <property type="project" value="UniProtKB-KW"/>
</dbReference>
<dbReference type="RefSeq" id="WP_012544767.1">
    <property type="nucleotide sequence ID" value="NC_011295.1"/>
</dbReference>
<comment type="similarity">
    <text evidence="5">Belongs to the peptidase M24B family.</text>
</comment>
<dbReference type="KEGG" id="cpo:COPRO5265_1514"/>
<keyword evidence="3 8" id="KW-0378">Hydrolase</keyword>
<evidence type="ECO:0000259" key="7">
    <source>
        <dbReference type="Pfam" id="PF01321"/>
    </source>
</evidence>
<dbReference type="PANTHER" id="PTHR46112">
    <property type="entry name" value="AMINOPEPTIDASE"/>
    <property type="match status" value="1"/>
</dbReference>
<dbReference type="Pfam" id="PF00557">
    <property type="entry name" value="Peptidase_M24"/>
    <property type="match status" value="1"/>
</dbReference>
<reference evidence="9" key="1">
    <citation type="submission" date="2008-08" db="EMBL/GenBank/DDBJ databases">
        <title>The complete genome sequence of Coprothermobacter proteolyticus strain ATCC 5245 / DSM 5265 / BT.</title>
        <authorList>
            <person name="Dodson R.J."/>
            <person name="Durkin A.S."/>
            <person name="Wu M."/>
            <person name="Eisen J."/>
            <person name="Sutton G."/>
        </authorList>
    </citation>
    <scope>NUCLEOTIDE SEQUENCE [LARGE SCALE GENOMIC DNA]</scope>
    <source>
        <strain evidence="9">ATCC 35245 / DSM 5265 / OCM 4 / BT</strain>
    </source>
</reference>
<protein>
    <submittedName>
        <fullName evidence="8">Proline dipeptidase</fullName>
        <ecNumber evidence="8">3.4.13.9</ecNumber>
    </submittedName>
</protein>
<dbReference type="SUPFAM" id="SSF55920">
    <property type="entry name" value="Creatinase/aminopeptidase"/>
    <property type="match status" value="1"/>
</dbReference>
<name>B5Y692_COPPD</name>
<keyword evidence="4" id="KW-0482">Metalloprotease</keyword>
<organism evidence="8 9">
    <name type="scientific">Coprothermobacter proteolyticus (strain ATCC 35245 / DSM 5265 / OCM 4 / BT)</name>
    <dbReference type="NCBI Taxonomy" id="309798"/>
    <lineage>
        <taxon>Bacteria</taxon>
        <taxon>Pseudomonadati</taxon>
        <taxon>Coprothermobacterota</taxon>
        <taxon>Coprothermobacteria</taxon>
        <taxon>Coprothermobacterales</taxon>
        <taxon>Coprothermobacteraceae</taxon>
        <taxon>Coprothermobacter</taxon>
    </lineage>
</organism>
<dbReference type="Gene3D" id="3.40.350.10">
    <property type="entry name" value="Creatinase/prolidase N-terminal domain"/>
    <property type="match status" value="1"/>
</dbReference>
<dbReference type="Proteomes" id="UP000001732">
    <property type="component" value="Chromosome"/>
</dbReference>